<dbReference type="SUPFAM" id="SSF52091">
    <property type="entry name" value="SpoIIaa-like"/>
    <property type="match status" value="1"/>
</dbReference>
<gene>
    <name evidence="11" type="ORF">MSPICULIGERA_LOCUS13566</name>
</gene>
<dbReference type="Pfam" id="PF01484">
    <property type="entry name" value="Col_cuticle_N"/>
    <property type="match status" value="1"/>
</dbReference>
<evidence type="ECO:0000256" key="5">
    <source>
        <dbReference type="ARBA" id="ARBA00022989"/>
    </source>
</evidence>
<accession>A0AA36G0P3</accession>
<feature type="transmembrane region" description="Helical" evidence="9">
    <location>
        <begin position="383"/>
        <end position="400"/>
    </location>
</feature>
<evidence type="ECO:0000256" key="3">
    <source>
        <dbReference type="ARBA" id="ARBA00022692"/>
    </source>
</evidence>
<evidence type="ECO:0000256" key="7">
    <source>
        <dbReference type="ARBA" id="ARBA00023157"/>
    </source>
</evidence>
<dbReference type="GO" id="GO:0055085">
    <property type="term" value="P:transmembrane transport"/>
    <property type="evidence" value="ECO:0007669"/>
    <property type="project" value="InterPro"/>
</dbReference>
<dbReference type="GO" id="GO:0042302">
    <property type="term" value="F:structural constituent of cuticle"/>
    <property type="evidence" value="ECO:0007669"/>
    <property type="project" value="InterPro"/>
</dbReference>
<protein>
    <recommendedName>
        <fullName evidence="10">STAS domain-containing protein</fullName>
    </recommendedName>
</protein>
<dbReference type="Gene3D" id="3.30.750.24">
    <property type="entry name" value="STAS domain"/>
    <property type="match status" value="1"/>
</dbReference>
<dbReference type="Proteomes" id="UP001177023">
    <property type="component" value="Unassembled WGS sequence"/>
</dbReference>
<feature type="compositionally biased region" description="Low complexity" evidence="8">
    <location>
        <begin position="81"/>
        <end position="94"/>
    </location>
</feature>
<keyword evidence="12" id="KW-1185">Reference proteome</keyword>
<dbReference type="InterPro" id="IPR002645">
    <property type="entry name" value="STAS_dom"/>
</dbReference>
<feature type="transmembrane region" description="Helical" evidence="9">
    <location>
        <begin position="447"/>
        <end position="468"/>
    </location>
</feature>
<organism evidence="11 12">
    <name type="scientific">Mesorhabditis spiculigera</name>
    <dbReference type="NCBI Taxonomy" id="96644"/>
    <lineage>
        <taxon>Eukaryota</taxon>
        <taxon>Metazoa</taxon>
        <taxon>Ecdysozoa</taxon>
        <taxon>Nematoda</taxon>
        <taxon>Chromadorea</taxon>
        <taxon>Rhabditida</taxon>
        <taxon>Rhabditina</taxon>
        <taxon>Rhabditomorpha</taxon>
        <taxon>Rhabditoidea</taxon>
        <taxon>Rhabditidae</taxon>
        <taxon>Mesorhabditinae</taxon>
        <taxon>Mesorhabditis</taxon>
    </lineage>
</organism>
<keyword evidence="5 9" id="KW-1133">Transmembrane helix</keyword>
<keyword evidence="7" id="KW-1015">Disulfide bond</keyword>
<keyword evidence="3 9" id="KW-0812">Transmembrane</keyword>
<feature type="transmembrane region" description="Helical" evidence="9">
    <location>
        <begin position="406"/>
        <end position="426"/>
    </location>
</feature>
<dbReference type="Pfam" id="PF01740">
    <property type="entry name" value="STAS"/>
    <property type="match status" value="1"/>
</dbReference>
<dbReference type="InterPro" id="IPR002486">
    <property type="entry name" value="Col_cuticle_N"/>
</dbReference>
<comment type="subcellular location">
    <subcellularLocation>
        <location evidence="1">Membrane</location>
        <topology evidence="1">Multi-pass membrane protein</topology>
    </subcellularLocation>
</comment>
<dbReference type="Pfam" id="PF00916">
    <property type="entry name" value="Sulfate_transp"/>
    <property type="match status" value="1"/>
</dbReference>
<feature type="transmembrane region" description="Helical" evidence="9">
    <location>
        <begin position="611"/>
        <end position="633"/>
    </location>
</feature>
<dbReference type="PROSITE" id="PS50801">
    <property type="entry name" value="STAS"/>
    <property type="match status" value="1"/>
</dbReference>
<keyword evidence="4" id="KW-0677">Repeat</keyword>
<feature type="non-terminal residue" evidence="11">
    <location>
        <position position="1"/>
    </location>
</feature>
<evidence type="ECO:0000256" key="6">
    <source>
        <dbReference type="ARBA" id="ARBA00023136"/>
    </source>
</evidence>
<dbReference type="Gene3D" id="1.20.5.320">
    <property type="entry name" value="6-Phosphogluconate Dehydrogenase, domain 3"/>
    <property type="match status" value="1"/>
</dbReference>
<proteinExistence type="predicted"/>
<reference evidence="11" key="1">
    <citation type="submission" date="2023-06" db="EMBL/GenBank/DDBJ databases">
        <authorList>
            <person name="Delattre M."/>
        </authorList>
    </citation>
    <scope>NUCLEOTIDE SEQUENCE</scope>
    <source>
        <strain evidence="11">AF72</strain>
    </source>
</reference>
<feature type="transmembrane region" description="Helical" evidence="9">
    <location>
        <begin position="750"/>
        <end position="779"/>
    </location>
</feature>
<dbReference type="CDD" id="cd07042">
    <property type="entry name" value="STAS_SulP_like_sulfate_transporter"/>
    <property type="match status" value="1"/>
</dbReference>
<dbReference type="InterPro" id="IPR011547">
    <property type="entry name" value="SLC26A/SulP_dom"/>
</dbReference>
<comment type="subunit">
    <text evidence="2">Collagen polypeptide chains are complexed within the cuticle by disulfide bonds and other types of covalent cross-links.</text>
</comment>
<evidence type="ECO:0000313" key="11">
    <source>
        <dbReference type="EMBL" id="CAJ0575252.1"/>
    </source>
</evidence>
<dbReference type="InterPro" id="IPR001902">
    <property type="entry name" value="SLC26A/SulP_fam"/>
</dbReference>
<feature type="domain" description="STAS" evidence="10">
    <location>
        <begin position="805"/>
        <end position="900"/>
    </location>
</feature>
<feature type="region of interest" description="Disordered" evidence="8">
    <location>
        <begin position="81"/>
        <end position="166"/>
    </location>
</feature>
<dbReference type="PANTHER" id="PTHR11814">
    <property type="entry name" value="SULFATE TRANSPORTER"/>
    <property type="match status" value="1"/>
</dbReference>
<keyword evidence="6 9" id="KW-0472">Membrane</keyword>
<feature type="compositionally biased region" description="Polar residues" evidence="8">
    <location>
        <begin position="121"/>
        <end position="132"/>
    </location>
</feature>
<dbReference type="EMBL" id="CATQJA010002637">
    <property type="protein sequence ID" value="CAJ0575252.1"/>
    <property type="molecule type" value="Genomic_DNA"/>
</dbReference>
<sequence>MTSSIRLAVTVTSAGCGAIAFVALVSVGLLYQEINDFYHEARRDLVEFQVSANGAWDDMMIGMSLEKRSDFRELIRTKKAAQNCQCGPQPQNCPAGPPGPKGPNGDDGTDGPRGQPGNPGSKGSSDKGTSYEPQPCIVCPAGPPGPSGEDGPAGAPGAPGQPGSELPEIAERMDDLEDRELLELPDTMEIRERLDRLELKALLVLLEPMLPTAPVLLAPVLLVVDRLEHRMVDTEDQLELEEAPITLPLPARLGKKKKKKQWRALFDCVPLPVPWKEPRRAEEHEEEVFKITMEPTGSRGNDFEREELVVGTTGSDGASDVPMKRPLLTVCRDFVYRRLPFAKWFPEYRISQDLPGDFAGGLTIGIMHIAEGMAYAPLAGVRPVNGLFSCLFPALFYMLFGTSRHVSVGGFAVICLMTGSATTRATEQLMAGMNVTAADEPKIRENLAIQITAALTMFIGFVQILLGICRLYKLTPFLSDQVIAGFTTGAAVHVMTSQLDKALGASIGSHNGLGKLFFIYRDIVAALLQGRFHLMTACIGCFVVFCLFFIKNWIDPKLRSWLNIKKPLPYDLFVMVLATFFSSYFALHAQYGVAIIEDIPTGLPSAKLPELGLFPLLALDSVSIGIIILVIHLSMGKLFAKKHTYPLDMEQEFYATGLTEVLCSFFPVYPPSTSLGRSLVGESAGTRTQLSAVFSSSLVLCVILFLGPLLEPLPTCVLAAIVIVSLQGMFRQLGQVPQLWRVNRIDSGVFMVTFLATVLVDIVPGLCIGVIFVLGTVIFRSKKAKLTCEVGTAPKECRTRADCQLVLTFTSPLIFLNVEQFWRNLRKLLDRAASEKAPHSIVFDLHLVTNVDTMGGNAIIEVHDYCQKHGYIVHFCRANEKVLRLLNRMEQFERISTAFC</sequence>
<dbReference type="AlphaFoldDB" id="A0AA36G0P3"/>
<dbReference type="SMART" id="SM01088">
    <property type="entry name" value="Col_cuticle_N"/>
    <property type="match status" value="1"/>
</dbReference>
<evidence type="ECO:0000259" key="10">
    <source>
        <dbReference type="PROSITE" id="PS50801"/>
    </source>
</evidence>
<feature type="transmembrane region" description="Helical" evidence="9">
    <location>
        <begin position="713"/>
        <end position="730"/>
    </location>
</feature>
<evidence type="ECO:0000256" key="8">
    <source>
        <dbReference type="SAM" id="MobiDB-lite"/>
    </source>
</evidence>
<feature type="compositionally biased region" description="Low complexity" evidence="8">
    <location>
        <begin position="147"/>
        <end position="163"/>
    </location>
</feature>
<feature type="transmembrane region" description="Helical" evidence="9">
    <location>
        <begin position="570"/>
        <end position="591"/>
    </location>
</feature>
<evidence type="ECO:0000256" key="1">
    <source>
        <dbReference type="ARBA" id="ARBA00004141"/>
    </source>
</evidence>
<name>A0AA36G0P3_9BILA</name>
<comment type="caution">
    <text evidence="11">The sequence shown here is derived from an EMBL/GenBank/DDBJ whole genome shotgun (WGS) entry which is preliminary data.</text>
</comment>
<dbReference type="InterPro" id="IPR036513">
    <property type="entry name" value="STAS_dom_sf"/>
</dbReference>
<evidence type="ECO:0000256" key="9">
    <source>
        <dbReference type="SAM" id="Phobius"/>
    </source>
</evidence>
<dbReference type="GO" id="GO:0016020">
    <property type="term" value="C:membrane"/>
    <property type="evidence" value="ECO:0007669"/>
    <property type="project" value="UniProtKB-SubCell"/>
</dbReference>
<feature type="transmembrane region" description="Helical" evidence="9">
    <location>
        <begin position="7"/>
        <end position="31"/>
    </location>
</feature>
<evidence type="ECO:0000256" key="4">
    <source>
        <dbReference type="ARBA" id="ARBA00022737"/>
    </source>
</evidence>
<feature type="transmembrane region" description="Helical" evidence="9">
    <location>
        <begin position="532"/>
        <end position="550"/>
    </location>
</feature>
<evidence type="ECO:0000256" key="2">
    <source>
        <dbReference type="ARBA" id="ARBA00011518"/>
    </source>
</evidence>
<evidence type="ECO:0000313" key="12">
    <source>
        <dbReference type="Proteomes" id="UP001177023"/>
    </source>
</evidence>